<comment type="caution">
    <text evidence="1">The sequence shown here is derived from an EMBL/GenBank/DDBJ whole genome shotgun (WGS) entry which is preliminary data.</text>
</comment>
<evidence type="ECO:0000313" key="1">
    <source>
        <dbReference type="EMBL" id="RFC54170.1"/>
    </source>
</evidence>
<accession>A0A3E1EX82</accession>
<gene>
    <name evidence="1" type="ORF">DXU93_09290</name>
</gene>
<organism evidence="1 2">
    <name type="scientific">Brumimicrobium aurantiacum</name>
    <dbReference type="NCBI Taxonomy" id="1737063"/>
    <lineage>
        <taxon>Bacteria</taxon>
        <taxon>Pseudomonadati</taxon>
        <taxon>Bacteroidota</taxon>
        <taxon>Flavobacteriia</taxon>
        <taxon>Flavobacteriales</taxon>
        <taxon>Crocinitomicaceae</taxon>
        <taxon>Brumimicrobium</taxon>
    </lineage>
</organism>
<dbReference type="Proteomes" id="UP000257127">
    <property type="component" value="Unassembled WGS sequence"/>
</dbReference>
<proteinExistence type="predicted"/>
<reference evidence="1 2" key="1">
    <citation type="submission" date="2018-08" db="EMBL/GenBank/DDBJ databases">
        <title>The draft genome squence of Brumimicrobium sp. N62.</title>
        <authorList>
            <person name="Du Z.-J."/>
            <person name="Luo H.-R."/>
        </authorList>
    </citation>
    <scope>NUCLEOTIDE SEQUENCE [LARGE SCALE GENOMIC DNA]</scope>
    <source>
        <strain evidence="1 2">N62</strain>
    </source>
</reference>
<protein>
    <submittedName>
        <fullName evidence="1">Uncharacterized protein</fullName>
    </submittedName>
</protein>
<sequence>MTNQNFKIDIKKVHWIDDEMGALDRCAHGNINVIIGNESMMQRDNWWNLSAAGLHLLRTLFENHTSNHQVGDVLVPFEGHHLDHHPNSRVHIETGGAYDLGSNWWVEHDNDNVRLITPNQAITLPWIVYKNEVLKLVNAVEYLFNNSEDRILPDDEYDKVAYFKFWSEWHELKNKVELKNTHNTQ</sequence>
<dbReference type="OrthoDB" id="9429671at2"/>
<dbReference type="EMBL" id="QURB01000005">
    <property type="protein sequence ID" value="RFC54170.1"/>
    <property type="molecule type" value="Genomic_DNA"/>
</dbReference>
<evidence type="ECO:0000313" key="2">
    <source>
        <dbReference type="Proteomes" id="UP000257127"/>
    </source>
</evidence>
<keyword evidence="2" id="KW-1185">Reference proteome</keyword>
<dbReference type="RefSeq" id="WP_116881010.1">
    <property type="nucleotide sequence ID" value="NZ_QURB01000005.1"/>
</dbReference>
<dbReference type="AlphaFoldDB" id="A0A3E1EX82"/>
<name>A0A3E1EX82_9FLAO</name>